<protein>
    <recommendedName>
        <fullName evidence="3">Arf-GAP domain-containing protein</fullName>
    </recommendedName>
</protein>
<keyword evidence="1" id="KW-0479">Metal-binding</keyword>
<evidence type="ECO:0000313" key="5">
    <source>
        <dbReference type="Proteomes" id="UP001363151"/>
    </source>
</evidence>
<feature type="region of interest" description="Disordered" evidence="2">
    <location>
        <begin position="287"/>
        <end position="334"/>
    </location>
</feature>
<dbReference type="InterPro" id="IPR001164">
    <property type="entry name" value="ArfGAP_dom"/>
</dbReference>
<feature type="region of interest" description="Disordered" evidence="2">
    <location>
        <begin position="131"/>
        <end position="158"/>
    </location>
</feature>
<comment type="caution">
    <text evidence="4">The sequence shown here is derived from an EMBL/GenBank/DDBJ whole genome shotgun (WGS) entry which is preliminary data.</text>
</comment>
<dbReference type="EMBL" id="JBBJCI010000365">
    <property type="protein sequence ID" value="KAK7232878.1"/>
    <property type="molecule type" value="Genomic_DNA"/>
</dbReference>
<dbReference type="Gene3D" id="1.10.220.150">
    <property type="entry name" value="Arf GTPase activating protein"/>
    <property type="match status" value="1"/>
</dbReference>
<feature type="compositionally biased region" description="Low complexity" evidence="2">
    <location>
        <begin position="322"/>
        <end position="334"/>
    </location>
</feature>
<feature type="compositionally biased region" description="Low complexity" evidence="2">
    <location>
        <begin position="197"/>
        <end position="212"/>
    </location>
</feature>
<proteinExistence type="predicted"/>
<accession>A0ABR1FL74</accession>
<organism evidence="4 5">
    <name type="scientific">Aureococcus anophagefferens</name>
    <name type="common">Harmful bloom alga</name>
    <dbReference type="NCBI Taxonomy" id="44056"/>
    <lineage>
        <taxon>Eukaryota</taxon>
        <taxon>Sar</taxon>
        <taxon>Stramenopiles</taxon>
        <taxon>Ochrophyta</taxon>
        <taxon>Pelagophyceae</taxon>
        <taxon>Pelagomonadales</taxon>
        <taxon>Pelagomonadaceae</taxon>
        <taxon>Aureococcus</taxon>
    </lineage>
</organism>
<keyword evidence="1" id="KW-0863">Zinc-finger</keyword>
<dbReference type="PANTHER" id="PTHR46085:SF3">
    <property type="entry name" value="ARF GTPASE ACTIVATING PROTEIN"/>
    <property type="match status" value="1"/>
</dbReference>
<reference evidence="4 5" key="1">
    <citation type="submission" date="2024-03" db="EMBL/GenBank/DDBJ databases">
        <title>Aureococcus anophagefferens CCMP1851 and Kratosvirus quantuckense: Draft genome of a second virus-susceptible host strain in the model system.</title>
        <authorList>
            <person name="Chase E."/>
            <person name="Truchon A.R."/>
            <person name="Schepens W."/>
            <person name="Wilhelm S.W."/>
        </authorList>
    </citation>
    <scope>NUCLEOTIDE SEQUENCE [LARGE SCALE GENOMIC DNA]</scope>
    <source>
        <strain evidence="4 5">CCMP1851</strain>
    </source>
</reference>
<evidence type="ECO:0000256" key="2">
    <source>
        <dbReference type="SAM" id="MobiDB-lite"/>
    </source>
</evidence>
<keyword evidence="5" id="KW-1185">Reference proteome</keyword>
<dbReference type="InterPro" id="IPR038508">
    <property type="entry name" value="ArfGAP_dom_sf"/>
</dbReference>
<dbReference type="InterPro" id="IPR037278">
    <property type="entry name" value="ARFGAP/RecO"/>
</dbReference>
<keyword evidence="1" id="KW-0862">Zinc</keyword>
<dbReference type="PANTHER" id="PTHR46085">
    <property type="entry name" value="ARFGAP/RECO-RELATED"/>
    <property type="match status" value="1"/>
</dbReference>
<dbReference type="InterPro" id="IPR044820">
    <property type="entry name" value="AGD14-like"/>
</dbReference>
<feature type="compositionally biased region" description="Pro residues" evidence="2">
    <location>
        <begin position="184"/>
        <end position="196"/>
    </location>
</feature>
<feature type="region of interest" description="Disordered" evidence="2">
    <location>
        <begin position="250"/>
        <end position="270"/>
    </location>
</feature>
<evidence type="ECO:0000313" key="4">
    <source>
        <dbReference type="EMBL" id="KAK7232878.1"/>
    </source>
</evidence>
<name>A0ABR1FL74_AURAN</name>
<dbReference type="SUPFAM" id="SSF57863">
    <property type="entry name" value="ArfGap/RecO-like zinc finger"/>
    <property type="match status" value="1"/>
</dbReference>
<gene>
    <name evidence="4" type="ORF">SO694_00036053</name>
</gene>
<evidence type="ECO:0000259" key="3">
    <source>
        <dbReference type="PROSITE" id="PS50115"/>
    </source>
</evidence>
<dbReference type="Pfam" id="PF01412">
    <property type="entry name" value="ArfGap"/>
    <property type="match status" value="1"/>
</dbReference>
<dbReference type="SMART" id="SM00105">
    <property type="entry name" value="ArfGap"/>
    <property type="match status" value="1"/>
</dbReference>
<feature type="region of interest" description="Disordered" evidence="2">
    <location>
        <begin position="181"/>
        <end position="231"/>
    </location>
</feature>
<evidence type="ECO:0000256" key="1">
    <source>
        <dbReference type="PROSITE-ProRule" id="PRU00288"/>
    </source>
</evidence>
<dbReference type="Proteomes" id="UP001363151">
    <property type="component" value="Unassembled WGS sequence"/>
</dbReference>
<feature type="domain" description="Arf-GAP" evidence="3">
    <location>
        <begin position="7"/>
        <end position="127"/>
    </location>
</feature>
<sequence>MSDPGAEKELDTLRKLPENKQCANCGVVAQHGHGAVVMTYATFVCHTCKSSHQSFSHLCKSVSMSYWSAKEVKKLRDGGNARCRAVFMGKMDPSRGLKPGASLQATKDFVDLVYNKRAFFESRPSASFAMSNAAPAAAPPPEPKPKKKAPQAGGLKISRKAAAPPVAAAAPALDPLSFDDFAAAPPPAAAPAPPGRPAFDPSTAGASAPPRASGRRRRRTPSARPFRPPPGVEAAVVRERFAVVRAVVGQRPPRGSISKLSPSSLGSRAGAMAMGAGGRLGDAVAEAEAEARAEDGAASARKSMKKGQRAAASSGLDGSGQTALARASAATTSA</sequence>
<dbReference type="PROSITE" id="PS50115">
    <property type="entry name" value="ARFGAP"/>
    <property type="match status" value="1"/>
</dbReference>